<dbReference type="InterPro" id="IPR018108">
    <property type="entry name" value="MCP_transmembrane"/>
</dbReference>
<dbReference type="Pfam" id="PF00153">
    <property type="entry name" value="Mito_carr"/>
    <property type="match status" value="1"/>
</dbReference>
<sequence length="348" mass="38481">MTIDPSPSTLPTPTSFLSMSPSKWLIFPASFLFTLVVMLPLSGLLVRWRAHFSPTRTRREGSGEEQVQQEAMKSPVMGYFTIARKVYALEGLKGLYKGIGMQLISIVISSALSHLIIPFPFFTSGGDEYKPPTRKPRGSIHFGNPDIRVSTHLADWVLRLAIDIPTQILLNRAITTPYKLSFTSPLKSLSLLLSPSELQNPSNLYLIPGITLSRFLLVFSWAAVDPIISLLIPVYDPNSPSAGGSGVRAQVPFLAFTVLGSIIKTPLSVASVRLSLQRFEHGGTPPGNEAEPSDTTVQLERYSTEDVITLKDTRRYPYTGLLDCLNTIIREEGWKTLFRSGWLTFLGI</sequence>
<keyword evidence="9" id="KW-1185">Reference proteome</keyword>
<proteinExistence type="inferred from homology"/>
<feature type="repeat" description="Solcar" evidence="5">
    <location>
        <begin position="247"/>
        <end position="348"/>
    </location>
</feature>
<reference evidence="8" key="1">
    <citation type="journal article" date="2021" name="Genome Biol. Evol.">
        <title>The assembled and annotated genome of the fairy-ring fungus Marasmius oreades.</title>
        <authorList>
            <person name="Hiltunen M."/>
            <person name="Ament-Velasquez S.L."/>
            <person name="Johannesson H."/>
        </authorList>
    </citation>
    <scope>NUCLEOTIDE SEQUENCE</scope>
    <source>
        <strain evidence="8">03SP1</strain>
    </source>
</reference>
<evidence type="ECO:0000256" key="3">
    <source>
        <dbReference type="ARBA" id="ARBA00022989"/>
    </source>
</evidence>
<organism evidence="8 9">
    <name type="scientific">Marasmius oreades</name>
    <name type="common">fairy-ring Marasmius</name>
    <dbReference type="NCBI Taxonomy" id="181124"/>
    <lineage>
        <taxon>Eukaryota</taxon>
        <taxon>Fungi</taxon>
        <taxon>Dikarya</taxon>
        <taxon>Basidiomycota</taxon>
        <taxon>Agaricomycotina</taxon>
        <taxon>Agaricomycetes</taxon>
        <taxon>Agaricomycetidae</taxon>
        <taxon>Agaricales</taxon>
        <taxon>Marasmiineae</taxon>
        <taxon>Marasmiaceae</taxon>
        <taxon>Marasmius</taxon>
    </lineage>
</organism>
<dbReference type="GO" id="GO:0016020">
    <property type="term" value="C:membrane"/>
    <property type="evidence" value="ECO:0007669"/>
    <property type="project" value="UniProtKB-SubCell"/>
</dbReference>
<feature type="transmembrane region" description="Helical" evidence="7">
    <location>
        <begin position="103"/>
        <end position="122"/>
    </location>
</feature>
<dbReference type="Gene3D" id="1.50.40.10">
    <property type="entry name" value="Mitochondrial carrier domain"/>
    <property type="match status" value="2"/>
</dbReference>
<dbReference type="SUPFAM" id="SSF103506">
    <property type="entry name" value="Mitochondrial carrier"/>
    <property type="match status" value="2"/>
</dbReference>
<comment type="similarity">
    <text evidence="6">Belongs to the mitochondrial carrier (TC 2.A.29) family.</text>
</comment>
<evidence type="ECO:0000256" key="7">
    <source>
        <dbReference type="SAM" id="Phobius"/>
    </source>
</evidence>
<dbReference type="EMBL" id="CM032181">
    <property type="protein sequence ID" value="KAG7098327.1"/>
    <property type="molecule type" value="Genomic_DNA"/>
</dbReference>
<evidence type="ECO:0000256" key="6">
    <source>
        <dbReference type="RuleBase" id="RU000488"/>
    </source>
</evidence>
<evidence type="ECO:0008006" key="10">
    <source>
        <dbReference type="Google" id="ProtNLM"/>
    </source>
</evidence>
<dbReference type="KEGG" id="more:E1B28_000288"/>
<evidence type="ECO:0000256" key="1">
    <source>
        <dbReference type="ARBA" id="ARBA00004141"/>
    </source>
</evidence>
<dbReference type="AlphaFoldDB" id="A0A9P7V143"/>
<keyword evidence="6" id="KW-0813">Transport</keyword>
<evidence type="ECO:0000256" key="5">
    <source>
        <dbReference type="PROSITE-ProRule" id="PRU00282"/>
    </source>
</evidence>
<dbReference type="OrthoDB" id="2949651at2759"/>
<keyword evidence="2 5" id="KW-0812">Transmembrane</keyword>
<dbReference type="RefSeq" id="XP_043014797.1">
    <property type="nucleotide sequence ID" value="XM_043146097.1"/>
</dbReference>
<accession>A0A9P7V143</accession>
<dbReference type="InterPro" id="IPR023395">
    <property type="entry name" value="MCP_dom_sf"/>
</dbReference>
<protein>
    <recommendedName>
        <fullName evidence="10">Mitochondrial carrier</fullName>
    </recommendedName>
</protein>
<keyword evidence="4 5" id="KW-0472">Membrane</keyword>
<dbReference type="PROSITE" id="PS50920">
    <property type="entry name" value="SOLCAR"/>
    <property type="match status" value="1"/>
</dbReference>
<dbReference type="Proteomes" id="UP001049176">
    <property type="component" value="Chromosome 1"/>
</dbReference>
<comment type="subcellular location">
    <subcellularLocation>
        <location evidence="1">Membrane</location>
        <topology evidence="1">Multi-pass membrane protein</topology>
    </subcellularLocation>
</comment>
<keyword evidence="3 7" id="KW-1133">Transmembrane helix</keyword>
<dbReference type="GeneID" id="66069364"/>
<gene>
    <name evidence="8" type="ORF">E1B28_000288</name>
</gene>
<evidence type="ECO:0000313" key="9">
    <source>
        <dbReference type="Proteomes" id="UP001049176"/>
    </source>
</evidence>
<evidence type="ECO:0000256" key="2">
    <source>
        <dbReference type="ARBA" id="ARBA00022692"/>
    </source>
</evidence>
<comment type="caution">
    <text evidence="8">The sequence shown here is derived from an EMBL/GenBank/DDBJ whole genome shotgun (WGS) entry which is preliminary data.</text>
</comment>
<name>A0A9P7V143_9AGAR</name>
<feature type="transmembrane region" description="Helical" evidence="7">
    <location>
        <begin position="24"/>
        <end position="46"/>
    </location>
</feature>
<evidence type="ECO:0000256" key="4">
    <source>
        <dbReference type="ARBA" id="ARBA00023136"/>
    </source>
</evidence>
<evidence type="ECO:0000313" key="8">
    <source>
        <dbReference type="EMBL" id="KAG7098327.1"/>
    </source>
</evidence>